<dbReference type="EMBL" id="LR862146">
    <property type="protein sequence ID" value="CAD1827660.1"/>
    <property type="molecule type" value="Genomic_DNA"/>
</dbReference>
<reference evidence="3" key="1">
    <citation type="submission" date="2020-07" db="EMBL/GenBank/DDBJ databases">
        <authorList>
            <person name="Lin J."/>
        </authorList>
    </citation>
    <scope>NUCLEOTIDE SEQUENCE</scope>
</reference>
<evidence type="ECO:0000313" key="3">
    <source>
        <dbReference type="EMBL" id="CAD1827660.1"/>
    </source>
</evidence>
<evidence type="ECO:0000256" key="1">
    <source>
        <dbReference type="SAM" id="MobiDB-lite"/>
    </source>
</evidence>
<proteinExistence type="predicted"/>
<dbReference type="PANTHER" id="PTHR31384">
    <property type="entry name" value="AUXIN RESPONSE FACTOR 4-RELATED"/>
    <property type="match status" value="1"/>
</dbReference>
<dbReference type="InterPro" id="IPR053793">
    <property type="entry name" value="PB1-like"/>
</dbReference>
<dbReference type="PROSITE" id="PS51745">
    <property type="entry name" value="PB1"/>
    <property type="match status" value="1"/>
</dbReference>
<feature type="region of interest" description="Disordered" evidence="1">
    <location>
        <begin position="1"/>
        <end position="28"/>
    </location>
</feature>
<dbReference type="Gene3D" id="3.10.20.90">
    <property type="entry name" value="Phosphatidylinositol 3-kinase Catalytic Subunit, Chain A, domain 1"/>
    <property type="match status" value="1"/>
</dbReference>
<name>A0A6V7P9X8_ANACO</name>
<dbReference type="GO" id="GO:0006355">
    <property type="term" value="P:regulation of DNA-templated transcription"/>
    <property type="evidence" value="ECO:0007669"/>
    <property type="project" value="InterPro"/>
</dbReference>
<dbReference type="PANTHER" id="PTHR31384:SF9">
    <property type="entry name" value="AUXIN RESPONSE FACTOR 19"/>
    <property type="match status" value="1"/>
</dbReference>
<feature type="domain" description="PB1" evidence="2">
    <location>
        <begin position="151"/>
        <end position="221"/>
    </location>
</feature>
<dbReference type="InterPro" id="IPR044835">
    <property type="entry name" value="ARF_plant"/>
</dbReference>
<sequence length="221" mass="24692">MDYLDTSSSATSVCLSQTDGPSQPGFSMPSFNQQQLFKEAFPETEFQDTDMKNDALFGGNFESQFGIPLTADALLKNGIDCEKYENHFPENVVAAYSNKSKDGQQELSSSMISQSFGVQDMALNSIDSVISESAFLNRKTRAQAPSMQRKKTFTKVFKTGAVGRSIDITRYSGYDELKHELACMFNIEGQLEDQQGSGWKLVICESRSIMFQKIEKKDNNK</sequence>
<accession>A0A6V7P9X8</accession>
<gene>
    <name evidence="3" type="ORF">CB5_LOCUS10871</name>
</gene>
<evidence type="ECO:0000259" key="2">
    <source>
        <dbReference type="PROSITE" id="PS51745"/>
    </source>
</evidence>
<dbReference type="GO" id="GO:0009725">
    <property type="term" value="P:response to hormone"/>
    <property type="evidence" value="ECO:0007669"/>
    <property type="project" value="InterPro"/>
</dbReference>
<organism evidence="3">
    <name type="scientific">Ananas comosus var. bracteatus</name>
    <name type="common">red pineapple</name>
    <dbReference type="NCBI Taxonomy" id="296719"/>
    <lineage>
        <taxon>Eukaryota</taxon>
        <taxon>Viridiplantae</taxon>
        <taxon>Streptophyta</taxon>
        <taxon>Embryophyta</taxon>
        <taxon>Tracheophyta</taxon>
        <taxon>Spermatophyta</taxon>
        <taxon>Magnoliopsida</taxon>
        <taxon>Liliopsida</taxon>
        <taxon>Poales</taxon>
        <taxon>Bromeliaceae</taxon>
        <taxon>Bromelioideae</taxon>
        <taxon>Ananas</taxon>
    </lineage>
</organism>
<dbReference type="AlphaFoldDB" id="A0A6V7P9X8"/>
<dbReference type="GO" id="GO:0003677">
    <property type="term" value="F:DNA binding"/>
    <property type="evidence" value="ECO:0007669"/>
    <property type="project" value="InterPro"/>
</dbReference>
<protein>
    <recommendedName>
        <fullName evidence="2">PB1 domain-containing protein</fullName>
    </recommendedName>
</protein>